<keyword evidence="1" id="KW-0175">Coiled coil</keyword>
<keyword evidence="3" id="KW-1185">Reference proteome</keyword>
<dbReference type="AlphaFoldDB" id="A0A6L3V933"/>
<reference evidence="2 3" key="1">
    <citation type="journal article" date="2016" name="Antonie Van Leeuwenhoek">
        <title>Bacillus depressus sp. nov., isolated from soil of a sunflower field.</title>
        <authorList>
            <person name="Wei X."/>
            <person name="Xin D."/>
            <person name="Xin Y."/>
            <person name="Zhang H."/>
            <person name="Wang T."/>
            <person name="Zhang J."/>
        </authorList>
    </citation>
    <scope>NUCLEOTIDE SEQUENCE [LARGE SCALE GENOMIC DNA]</scope>
    <source>
        <strain evidence="2 3">BZ1</strain>
    </source>
</reference>
<evidence type="ECO:0000313" key="2">
    <source>
        <dbReference type="EMBL" id="KAB2336855.1"/>
    </source>
</evidence>
<dbReference type="EMBL" id="WBOS01000003">
    <property type="protein sequence ID" value="KAB2336855.1"/>
    <property type="molecule type" value="Genomic_DNA"/>
</dbReference>
<evidence type="ECO:0000256" key="1">
    <source>
        <dbReference type="SAM" id="Coils"/>
    </source>
</evidence>
<comment type="caution">
    <text evidence="2">The sequence shown here is derived from an EMBL/GenBank/DDBJ whole genome shotgun (WGS) entry which is preliminary data.</text>
</comment>
<dbReference type="InterPro" id="IPR024042">
    <property type="entry name" value="TM1646-like_dom_sf"/>
</dbReference>
<proteinExistence type="predicted"/>
<protein>
    <submittedName>
        <fullName evidence="2">YaaR family protein</fullName>
    </submittedName>
</protein>
<dbReference type="Proteomes" id="UP000481030">
    <property type="component" value="Unassembled WGS sequence"/>
</dbReference>
<dbReference type="InterPro" id="IPR005585">
    <property type="entry name" value="DUF327"/>
</dbReference>
<dbReference type="SUPFAM" id="SSF158397">
    <property type="entry name" value="TM1646-like"/>
    <property type="match status" value="1"/>
</dbReference>
<dbReference type="Pfam" id="PF03885">
    <property type="entry name" value="DUF327"/>
    <property type="match status" value="1"/>
</dbReference>
<dbReference type="OrthoDB" id="1680946at2"/>
<sequence length="146" mass="16512">MEVNRVGKNTILNKIGSNANVAKGSITFQSVMNKNQNEQALELLQAKIKDIEEQGKKLSELRTVDSLRAYKKMVKDFLRYAVDNGLELQENFGFNQRGSTRIHRVVKEVDKKLIDLTNSVLEQESGSLDILNKVGEIKGMLINIYT</sequence>
<gene>
    <name evidence="2" type="ORF">F7731_10645</name>
</gene>
<evidence type="ECO:0000313" key="3">
    <source>
        <dbReference type="Proteomes" id="UP000481030"/>
    </source>
</evidence>
<accession>A0A6L3V933</accession>
<dbReference type="Gene3D" id="1.20.120.490">
    <property type="entry name" value="Hypothetical protein TM1646-like domain"/>
    <property type="match status" value="1"/>
</dbReference>
<name>A0A6L3V933_9BACI</name>
<feature type="coiled-coil region" evidence="1">
    <location>
        <begin position="34"/>
        <end position="61"/>
    </location>
</feature>
<organism evidence="2 3">
    <name type="scientific">Cytobacillus depressus</name>
    <dbReference type="NCBI Taxonomy" id="1602942"/>
    <lineage>
        <taxon>Bacteria</taxon>
        <taxon>Bacillati</taxon>
        <taxon>Bacillota</taxon>
        <taxon>Bacilli</taxon>
        <taxon>Bacillales</taxon>
        <taxon>Bacillaceae</taxon>
        <taxon>Cytobacillus</taxon>
    </lineage>
</organism>